<evidence type="ECO:0000256" key="1">
    <source>
        <dbReference type="ARBA" id="ARBA00022452"/>
    </source>
</evidence>
<dbReference type="InterPro" id="IPR051544">
    <property type="entry name" value="TPS_OM_transporter"/>
</dbReference>
<dbReference type="EMBL" id="CP001291">
    <property type="protein sequence ID" value="ACK69518.1"/>
    <property type="molecule type" value="Genomic_DNA"/>
</dbReference>
<dbReference type="Pfam" id="PF03865">
    <property type="entry name" value="ShlB"/>
    <property type="match status" value="1"/>
</dbReference>
<gene>
    <name evidence="6" type="ordered locus">PCC7424_1064</name>
</gene>
<dbReference type="KEGG" id="cyc:PCC7424_1064"/>
<dbReference type="GO" id="GO:0008320">
    <property type="term" value="F:protein transmembrane transporter activity"/>
    <property type="evidence" value="ECO:0007669"/>
    <property type="project" value="TreeGrafter"/>
</dbReference>
<evidence type="ECO:0000256" key="3">
    <source>
        <dbReference type="ARBA" id="ARBA00023237"/>
    </source>
</evidence>
<evidence type="ECO:0000313" key="7">
    <source>
        <dbReference type="Proteomes" id="UP000002384"/>
    </source>
</evidence>
<dbReference type="Gene3D" id="2.40.160.50">
    <property type="entry name" value="membrane protein fhac: a member of the omp85/tpsb transporter family"/>
    <property type="match status" value="1"/>
</dbReference>
<evidence type="ECO:0000256" key="2">
    <source>
        <dbReference type="ARBA" id="ARBA00022692"/>
    </source>
</evidence>
<dbReference type="Pfam" id="PF08479">
    <property type="entry name" value="POTRA_2"/>
    <property type="match status" value="1"/>
</dbReference>
<dbReference type="PANTHER" id="PTHR34597:SF1">
    <property type="entry name" value="HEME_HEMOPEXIN TRANSPORTER PROTEIN HUXB"/>
    <property type="match status" value="1"/>
</dbReference>
<name>B7KJR9_GLOC7</name>
<keyword evidence="7" id="KW-1185">Reference proteome</keyword>
<keyword evidence="1" id="KW-0472">Membrane</keyword>
<keyword evidence="2" id="KW-0812">Transmembrane</keyword>
<dbReference type="STRING" id="65393.PCC7424_1064"/>
<keyword evidence="1" id="KW-1134">Transmembrane beta strand</keyword>
<feature type="domain" description="Polypeptide-transport-associated ShlB-type" evidence="5">
    <location>
        <begin position="103"/>
        <end position="156"/>
    </location>
</feature>
<dbReference type="Proteomes" id="UP000002384">
    <property type="component" value="Chromosome"/>
</dbReference>
<dbReference type="OrthoDB" id="596066at2"/>
<dbReference type="GO" id="GO:0046819">
    <property type="term" value="P:protein secretion by the type V secretion system"/>
    <property type="evidence" value="ECO:0007669"/>
    <property type="project" value="TreeGrafter"/>
</dbReference>
<dbReference type="Gene3D" id="3.10.20.310">
    <property type="entry name" value="membrane protein fhac"/>
    <property type="match status" value="1"/>
</dbReference>
<dbReference type="HOGENOM" id="CLU_021521_0_0_3"/>
<dbReference type="GO" id="GO:0098046">
    <property type="term" value="C:type V protein secretion system complex"/>
    <property type="evidence" value="ECO:0007669"/>
    <property type="project" value="TreeGrafter"/>
</dbReference>
<protein>
    <submittedName>
        <fullName evidence="6">Surface antigen (D15)</fullName>
    </submittedName>
</protein>
<evidence type="ECO:0000259" key="5">
    <source>
        <dbReference type="Pfam" id="PF08479"/>
    </source>
</evidence>
<dbReference type="RefSeq" id="WP_012598464.1">
    <property type="nucleotide sequence ID" value="NC_011729.1"/>
</dbReference>
<reference evidence="7" key="1">
    <citation type="journal article" date="2011" name="MBio">
        <title>Novel metabolic attributes of the genus Cyanothece, comprising a group of unicellular nitrogen-fixing Cyanobacteria.</title>
        <authorList>
            <person name="Bandyopadhyay A."/>
            <person name="Elvitigala T."/>
            <person name="Welsh E."/>
            <person name="Stockel J."/>
            <person name="Liberton M."/>
            <person name="Min H."/>
            <person name="Sherman L.A."/>
            <person name="Pakrasi H.B."/>
        </authorList>
    </citation>
    <scope>NUCLEOTIDE SEQUENCE [LARGE SCALE GENOMIC DNA]</scope>
    <source>
        <strain evidence="7">PCC 7424</strain>
    </source>
</reference>
<dbReference type="InterPro" id="IPR005565">
    <property type="entry name" value="Hemolysn_activator_HlyB_C"/>
</dbReference>
<organism evidence="6 7">
    <name type="scientific">Gloeothece citriformis (strain PCC 7424)</name>
    <name type="common">Cyanothece sp. (strain PCC 7424)</name>
    <dbReference type="NCBI Taxonomy" id="65393"/>
    <lineage>
        <taxon>Bacteria</taxon>
        <taxon>Bacillati</taxon>
        <taxon>Cyanobacteriota</taxon>
        <taxon>Cyanophyceae</taxon>
        <taxon>Oscillatoriophycideae</taxon>
        <taxon>Chroococcales</taxon>
        <taxon>Aphanothecaceae</taxon>
        <taxon>Gloeothece</taxon>
        <taxon>Gloeothece citriformis</taxon>
    </lineage>
</organism>
<dbReference type="AlphaFoldDB" id="B7KJR9"/>
<dbReference type="eggNOG" id="COG2831">
    <property type="taxonomic scope" value="Bacteria"/>
</dbReference>
<dbReference type="PANTHER" id="PTHR34597">
    <property type="entry name" value="SLR1661 PROTEIN"/>
    <property type="match status" value="1"/>
</dbReference>
<feature type="domain" description="Haemolysin activator HlyB C-terminal" evidence="4">
    <location>
        <begin position="235"/>
        <end position="546"/>
    </location>
</feature>
<accession>B7KJR9</accession>
<sequence length="587" mass="66510">MRGWYHLYGLRLLIILFLSVNFLKVTSSKALTSSNPENLSLFTLNSQRSQMTDTEQPPPEETCSYRAKPFRDEMTPIPLLTVLLENQRVVIEIRGSSVFTQEDFLTDEDIKKLITAYENRTLSAEEFSQVYLNLANAITQFYLNQGYITSKANPENPIRINEQGIAVIPIVEGRLSQIQVLGRERLNLSYLCHRVALGVDAPINIIELEKQLRLLNLNPLLETIEASLRGTGQTGLSVLVVTVVEANPIGGSLSVDNYSPPTLGSERIGAGLYHRNLSGIGDQLFLNYYNSTSNGNRFFDATYQVPLNPMEGTLQLRVTPQWTKITLPPFDQLEITGQNQGYQITYRQPLKRTLSEEFALSVGFQYQDGRTLGLGRLETLERTNSSVFQFSQDYLNRDPQGIWLVRSQFNWGTQEVDRTEFAVRDFLPGGSLFNWLGQVQRLQRLNDDHLLIIQADFQLSADPLISYYLFVMGGGQSLRGYRQNARSGDNGFRLSIEDRITLVRDEDKNPYFQIAPFIDLGKVWNSSGNRVSLPSQTFLVGTGLGIIWNPLENLSIRLDYGIPWVDLDDRGNNLQDDGFYFQVILSN</sequence>
<proteinExistence type="predicted"/>
<dbReference type="InterPro" id="IPR013686">
    <property type="entry name" value="Polypept-transport_assoc_ShlB"/>
</dbReference>
<keyword evidence="3" id="KW-0998">Cell outer membrane</keyword>
<evidence type="ECO:0000313" key="6">
    <source>
        <dbReference type="EMBL" id="ACK69518.1"/>
    </source>
</evidence>
<evidence type="ECO:0000259" key="4">
    <source>
        <dbReference type="Pfam" id="PF03865"/>
    </source>
</evidence>